<comment type="caution">
    <text evidence="1">The sequence shown here is derived from an EMBL/GenBank/DDBJ whole genome shotgun (WGS) entry which is preliminary data.</text>
</comment>
<protein>
    <submittedName>
        <fullName evidence="1">Uncharacterized protein</fullName>
    </submittedName>
</protein>
<accession>A0A834SFE9</accession>
<evidence type="ECO:0000313" key="1">
    <source>
        <dbReference type="EMBL" id="KAF7802151.1"/>
    </source>
</evidence>
<dbReference type="AlphaFoldDB" id="A0A834SFE9"/>
<sequence>MTAVMALIDTLRGCASKATKQPQPSLLGPWPRLRKFNSSQLAGPLSTPLCNRSLVCSFEHTTTMLSGPIMCGERNDSQTTSILA</sequence>
<organism evidence="1 2">
    <name type="scientific">Senna tora</name>
    <dbReference type="NCBI Taxonomy" id="362788"/>
    <lineage>
        <taxon>Eukaryota</taxon>
        <taxon>Viridiplantae</taxon>
        <taxon>Streptophyta</taxon>
        <taxon>Embryophyta</taxon>
        <taxon>Tracheophyta</taxon>
        <taxon>Spermatophyta</taxon>
        <taxon>Magnoliopsida</taxon>
        <taxon>eudicotyledons</taxon>
        <taxon>Gunneridae</taxon>
        <taxon>Pentapetalae</taxon>
        <taxon>rosids</taxon>
        <taxon>fabids</taxon>
        <taxon>Fabales</taxon>
        <taxon>Fabaceae</taxon>
        <taxon>Caesalpinioideae</taxon>
        <taxon>Cassia clade</taxon>
        <taxon>Senna</taxon>
    </lineage>
</organism>
<dbReference type="Proteomes" id="UP000634136">
    <property type="component" value="Unassembled WGS sequence"/>
</dbReference>
<gene>
    <name evidence="1" type="ORF">G2W53_041262</name>
</gene>
<name>A0A834SFE9_9FABA</name>
<evidence type="ECO:0000313" key="2">
    <source>
        <dbReference type="Proteomes" id="UP000634136"/>
    </source>
</evidence>
<reference evidence="1" key="1">
    <citation type="submission" date="2020-09" db="EMBL/GenBank/DDBJ databases">
        <title>Genome-Enabled Discovery of Anthraquinone Biosynthesis in Senna tora.</title>
        <authorList>
            <person name="Kang S.-H."/>
            <person name="Pandey R.P."/>
            <person name="Lee C.-M."/>
            <person name="Sim J.-S."/>
            <person name="Jeong J.-T."/>
            <person name="Choi B.-S."/>
            <person name="Jung M."/>
            <person name="Ginzburg D."/>
            <person name="Zhao K."/>
            <person name="Won S.Y."/>
            <person name="Oh T.-J."/>
            <person name="Yu Y."/>
            <person name="Kim N.-H."/>
            <person name="Lee O.R."/>
            <person name="Lee T.-H."/>
            <person name="Bashyal P."/>
            <person name="Kim T.-S."/>
            <person name="Lee W.-H."/>
            <person name="Kawkins C."/>
            <person name="Kim C.-K."/>
            <person name="Kim J.S."/>
            <person name="Ahn B.O."/>
            <person name="Rhee S.Y."/>
            <person name="Sohng J.K."/>
        </authorList>
    </citation>
    <scope>NUCLEOTIDE SEQUENCE</scope>
    <source>
        <tissue evidence="1">Leaf</tissue>
    </source>
</reference>
<dbReference type="EMBL" id="JAAIUW010000013">
    <property type="protein sequence ID" value="KAF7802151.1"/>
    <property type="molecule type" value="Genomic_DNA"/>
</dbReference>
<keyword evidence="2" id="KW-1185">Reference proteome</keyword>
<proteinExistence type="predicted"/>